<feature type="region of interest" description="Disordered" evidence="7">
    <location>
        <begin position="1"/>
        <end position="29"/>
    </location>
</feature>
<dbReference type="FunFam" id="2.10.70.10:FF:000005">
    <property type="entry name" value="Chordin-like 1, isoform CRA_c"/>
    <property type="match status" value="2"/>
</dbReference>
<feature type="domain" description="VWFC" evidence="8">
    <location>
        <begin position="39"/>
        <end position="104"/>
    </location>
</feature>
<dbReference type="PROSITE" id="PS50184">
    <property type="entry name" value="VWFC_2"/>
    <property type="match status" value="3"/>
</dbReference>
<dbReference type="GO" id="GO:0036122">
    <property type="term" value="F:BMP binding"/>
    <property type="evidence" value="ECO:0007669"/>
    <property type="project" value="TreeGrafter"/>
</dbReference>
<dbReference type="InterPro" id="IPR045716">
    <property type="entry name" value="CHRDL_1/2_C"/>
</dbReference>
<evidence type="ECO:0000256" key="5">
    <source>
        <dbReference type="ARBA" id="ARBA00022737"/>
    </source>
</evidence>
<evidence type="ECO:0000256" key="2">
    <source>
        <dbReference type="ARBA" id="ARBA00022473"/>
    </source>
</evidence>
<comment type="subcellular location">
    <subcellularLocation>
        <location evidence="1">Secreted</location>
    </subcellularLocation>
</comment>
<dbReference type="SMART" id="SM00214">
    <property type="entry name" value="VWC"/>
    <property type="match status" value="3"/>
</dbReference>
<keyword evidence="5" id="KW-0677">Repeat</keyword>
<dbReference type="PANTHER" id="PTHR46303">
    <property type="entry name" value="VWFC DOMAIN-CONTAINING PROTEIN"/>
    <property type="match status" value="1"/>
</dbReference>
<protein>
    <recommendedName>
        <fullName evidence="8">VWFC domain-containing protein</fullName>
    </recommendedName>
</protein>
<evidence type="ECO:0000256" key="3">
    <source>
        <dbReference type="ARBA" id="ARBA00022525"/>
    </source>
</evidence>
<dbReference type="Pfam" id="PF00093">
    <property type="entry name" value="VWC"/>
    <property type="match status" value="2"/>
</dbReference>
<keyword evidence="6" id="KW-0325">Glycoprotein</keyword>
<dbReference type="Pfam" id="PF23334">
    <property type="entry name" value="VWC2L_2nd"/>
    <property type="match status" value="1"/>
</dbReference>
<dbReference type="AlphaFoldDB" id="A0AB34I2Y6"/>
<sequence length="484" mass="53428">MSGPDDILPRARKEGRGRDFRLEPPGTDNALVGLPGPDMFCLFHGKRYSPGESWHPYLEPQGLMYCLRCTCSESAHVSCYRLHCPPVHCPQPVTEPQQCCPRCVEPHTPSGLRAPPRSCQHNGTTYQHGEIFSAHELLPSRLPNQCVLCSCTEGQIYCGLMTCPDPGCPAPLLLPASCCQACKDGSSEKSAEEDTTQSPRGVSLCPVFPGPSGSVTRAILRPLTAASVWLLLHWQWPVGELHPSCPLQRHSQDPCSGDGGRKRDPSTPSPTGPSAPLGFLPRHFRPKEAGSTTVKIVLKEKHKKACVHGGKTYSHGEVWHPAFRSFGPLPCILCTCQDGRQDCQRVTCPTEYPCRQPKKVAGKCCKICPEDKADPDHSEISATKCPKAPGRVLVHTSVSPSPDNLRRFALEREASDQVEIYLWKLVKGIFHLIQIKKVRKQDFQKEAQNFRLLTGTHKGHWNIFLAQTPELKVTASPDKVTRTL</sequence>
<feature type="domain" description="VWFC" evidence="8">
    <location>
        <begin position="117"/>
        <end position="183"/>
    </location>
</feature>
<dbReference type="SUPFAM" id="SSF57603">
    <property type="entry name" value="FnI-like domain"/>
    <property type="match status" value="3"/>
</dbReference>
<keyword evidence="2" id="KW-0217">Developmental protein</keyword>
<evidence type="ECO:0000256" key="1">
    <source>
        <dbReference type="ARBA" id="ARBA00004613"/>
    </source>
</evidence>
<dbReference type="Gene3D" id="6.20.200.20">
    <property type="match status" value="1"/>
</dbReference>
<dbReference type="Pfam" id="PF19548">
    <property type="entry name" value="CHRDL_1_2_C"/>
    <property type="match status" value="1"/>
</dbReference>
<dbReference type="InterPro" id="IPR001007">
    <property type="entry name" value="VWF_dom"/>
</dbReference>
<evidence type="ECO:0000256" key="7">
    <source>
        <dbReference type="SAM" id="MobiDB-lite"/>
    </source>
</evidence>
<dbReference type="Gene3D" id="2.10.70.10">
    <property type="entry name" value="Complement Module, domain 1"/>
    <property type="match status" value="2"/>
</dbReference>
<proteinExistence type="predicted"/>
<dbReference type="GO" id="GO:0005615">
    <property type="term" value="C:extracellular space"/>
    <property type="evidence" value="ECO:0007669"/>
    <property type="project" value="TreeGrafter"/>
</dbReference>
<dbReference type="GO" id="GO:0048731">
    <property type="term" value="P:system development"/>
    <property type="evidence" value="ECO:0007669"/>
    <property type="project" value="UniProtKB-ARBA"/>
</dbReference>
<keyword evidence="10" id="KW-1185">Reference proteome</keyword>
<reference evidence="9 10" key="1">
    <citation type="submission" date="2022-11" db="EMBL/GenBank/DDBJ databases">
        <title>Whole genome sequence of Eschrichtius robustus ER-17-0199.</title>
        <authorList>
            <person name="Bruniche-Olsen A."/>
            <person name="Black A.N."/>
            <person name="Fields C.J."/>
            <person name="Walden K."/>
            <person name="Dewoody J.A."/>
        </authorList>
    </citation>
    <scope>NUCLEOTIDE SEQUENCE [LARGE SCALE GENOMIC DNA]</scope>
    <source>
        <strain evidence="9">ER-17-0199</strain>
        <tissue evidence="9">Blubber</tissue>
    </source>
</reference>
<feature type="region of interest" description="Disordered" evidence="7">
    <location>
        <begin position="249"/>
        <end position="285"/>
    </location>
</feature>
<name>A0AB34I2Y6_ESCRO</name>
<dbReference type="GO" id="GO:0030154">
    <property type="term" value="P:cell differentiation"/>
    <property type="evidence" value="ECO:0007669"/>
    <property type="project" value="TreeGrafter"/>
</dbReference>
<dbReference type="PROSITE" id="PS01208">
    <property type="entry name" value="VWFC_1"/>
    <property type="match status" value="2"/>
</dbReference>
<evidence type="ECO:0000313" key="9">
    <source>
        <dbReference type="EMBL" id="KAJ8798286.1"/>
    </source>
</evidence>
<feature type="domain" description="VWFC" evidence="8">
    <location>
        <begin position="304"/>
        <end position="369"/>
    </location>
</feature>
<gene>
    <name evidence="9" type="ORF">J1605_001411</name>
</gene>
<evidence type="ECO:0000313" key="10">
    <source>
        <dbReference type="Proteomes" id="UP001159641"/>
    </source>
</evidence>
<keyword evidence="4" id="KW-0732">Signal</keyword>
<organism evidence="9 10">
    <name type="scientific">Eschrichtius robustus</name>
    <name type="common">California gray whale</name>
    <name type="synonym">Eschrichtius gibbosus</name>
    <dbReference type="NCBI Taxonomy" id="9764"/>
    <lineage>
        <taxon>Eukaryota</taxon>
        <taxon>Metazoa</taxon>
        <taxon>Chordata</taxon>
        <taxon>Craniata</taxon>
        <taxon>Vertebrata</taxon>
        <taxon>Euteleostomi</taxon>
        <taxon>Mammalia</taxon>
        <taxon>Eutheria</taxon>
        <taxon>Laurasiatheria</taxon>
        <taxon>Artiodactyla</taxon>
        <taxon>Whippomorpha</taxon>
        <taxon>Cetacea</taxon>
        <taxon>Mysticeti</taxon>
        <taxon>Eschrichtiidae</taxon>
        <taxon>Eschrichtius</taxon>
    </lineage>
</organism>
<feature type="compositionally biased region" description="Basic and acidic residues" evidence="7">
    <location>
        <begin position="7"/>
        <end position="22"/>
    </location>
</feature>
<dbReference type="Proteomes" id="UP001159641">
    <property type="component" value="Unassembled WGS sequence"/>
</dbReference>
<evidence type="ECO:0000256" key="4">
    <source>
        <dbReference type="ARBA" id="ARBA00022729"/>
    </source>
</evidence>
<dbReference type="GO" id="GO:0030514">
    <property type="term" value="P:negative regulation of BMP signaling pathway"/>
    <property type="evidence" value="ECO:0007669"/>
    <property type="project" value="TreeGrafter"/>
</dbReference>
<keyword evidence="3" id="KW-0964">Secreted</keyword>
<dbReference type="PANTHER" id="PTHR46303:SF3">
    <property type="entry name" value="CHORDIN-LIKE PROTEIN 2"/>
    <property type="match status" value="1"/>
</dbReference>
<evidence type="ECO:0000259" key="8">
    <source>
        <dbReference type="PROSITE" id="PS50184"/>
    </source>
</evidence>
<dbReference type="InterPro" id="IPR045717">
    <property type="entry name" value="CHRDL1/2"/>
</dbReference>
<comment type="caution">
    <text evidence="9">The sequence shown here is derived from an EMBL/GenBank/DDBJ whole genome shotgun (WGS) entry which is preliminary data.</text>
</comment>
<evidence type="ECO:0000256" key="6">
    <source>
        <dbReference type="ARBA" id="ARBA00023180"/>
    </source>
</evidence>
<accession>A0AB34I2Y6</accession>
<dbReference type="EMBL" id="JAIQCJ010000074">
    <property type="protein sequence ID" value="KAJ8798286.1"/>
    <property type="molecule type" value="Genomic_DNA"/>
</dbReference>